<dbReference type="EMBL" id="AMQN01014036">
    <property type="status" value="NOT_ANNOTATED_CDS"/>
    <property type="molecule type" value="Genomic_DNA"/>
</dbReference>
<reference evidence="8 10" key="2">
    <citation type="journal article" date="2013" name="Nature">
        <title>Insights into bilaterian evolution from three spiralian genomes.</title>
        <authorList>
            <person name="Simakov O."/>
            <person name="Marletaz F."/>
            <person name="Cho S.J."/>
            <person name="Edsinger-Gonzales E."/>
            <person name="Havlak P."/>
            <person name="Hellsten U."/>
            <person name="Kuo D.H."/>
            <person name="Larsson T."/>
            <person name="Lv J."/>
            <person name="Arendt D."/>
            <person name="Savage R."/>
            <person name="Osoegawa K."/>
            <person name="de Jong P."/>
            <person name="Grimwood J."/>
            <person name="Chapman J.A."/>
            <person name="Shapiro H."/>
            <person name="Aerts A."/>
            <person name="Otillar R.P."/>
            <person name="Terry A.Y."/>
            <person name="Boore J.L."/>
            <person name="Grigoriev I.V."/>
            <person name="Lindberg D.R."/>
            <person name="Seaver E.C."/>
            <person name="Weisblat D.A."/>
            <person name="Putnam N.H."/>
            <person name="Rokhsar D.S."/>
        </authorList>
    </citation>
    <scope>NUCLEOTIDE SEQUENCE</scope>
    <source>
        <strain evidence="8 10">I ESC-2004</strain>
    </source>
</reference>
<feature type="transmembrane region" description="Helical" evidence="6">
    <location>
        <begin position="55"/>
        <end position="78"/>
    </location>
</feature>
<dbReference type="GO" id="GO:0007165">
    <property type="term" value="P:signal transduction"/>
    <property type="evidence" value="ECO:0007669"/>
    <property type="project" value="TreeGrafter"/>
</dbReference>
<feature type="transmembrane region" description="Helical" evidence="6">
    <location>
        <begin position="120"/>
        <end position="143"/>
    </location>
</feature>
<dbReference type="InterPro" id="IPR043216">
    <property type="entry name" value="PAP-like"/>
</dbReference>
<dbReference type="GO" id="GO:0008195">
    <property type="term" value="F:phosphatidate phosphatase activity"/>
    <property type="evidence" value="ECO:0007669"/>
    <property type="project" value="TreeGrafter"/>
</dbReference>
<feature type="domain" description="Phosphatidic acid phosphatase type 2/haloperoxidase" evidence="7">
    <location>
        <begin position="171"/>
        <end position="312"/>
    </location>
</feature>
<dbReference type="GO" id="GO:0005886">
    <property type="term" value="C:plasma membrane"/>
    <property type="evidence" value="ECO:0007669"/>
    <property type="project" value="TreeGrafter"/>
</dbReference>
<gene>
    <name evidence="8" type="ORF">CAPTEDRAFT_222391</name>
</gene>
<dbReference type="Pfam" id="PF01569">
    <property type="entry name" value="PAP2"/>
    <property type="match status" value="1"/>
</dbReference>
<dbReference type="GO" id="GO:0046839">
    <property type="term" value="P:phospholipid dephosphorylation"/>
    <property type="evidence" value="ECO:0007669"/>
    <property type="project" value="TreeGrafter"/>
</dbReference>
<evidence type="ECO:0000256" key="1">
    <source>
        <dbReference type="ARBA" id="ARBA00004141"/>
    </source>
</evidence>
<dbReference type="AlphaFoldDB" id="R7TIN0"/>
<evidence type="ECO:0000259" key="7">
    <source>
        <dbReference type="SMART" id="SM00014"/>
    </source>
</evidence>
<feature type="transmembrane region" description="Helical" evidence="6">
    <location>
        <begin position="267"/>
        <end position="286"/>
    </location>
</feature>
<dbReference type="InterPro" id="IPR036938">
    <property type="entry name" value="PAP2/HPO_sf"/>
</dbReference>
<dbReference type="InterPro" id="IPR000326">
    <property type="entry name" value="PAP2/HPO"/>
</dbReference>
<reference evidence="9" key="3">
    <citation type="submission" date="2015-06" db="UniProtKB">
        <authorList>
            <consortium name="EnsemblMetazoa"/>
        </authorList>
    </citation>
    <scope>IDENTIFICATION</scope>
</reference>
<dbReference type="Gene3D" id="1.20.144.10">
    <property type="entry name" value="Phosphatidic acid phosphatase type 2/haloperoxidase"/>
    <property type="match status" value="1"/>
</dbReference>
<dbReference type="STRING" id="283909.R7TIN0"/>
<dbReference type="HOGENOM" id="CLU_585603_0_0_1"/>
<comment type="subcellular location">
    <subcellularLocation>
        <location evidence="1">Membrane</location>
        <topology evidence="1">Multi-pass membrane protein</topology>
    </subcellularLocation>
</comment>
<dbReference type="PANTHER" id="PTHR10165:SF114">
    <property type="entry name" value="PHOSPHATIDIC ACID PHOSPHATASE TYPE 2_HALOPEROXIDASE DOMAIN-CONTAINING PROTEIN"/>
    <property type="match status" value="1"/>
</dbReference>
<evidence type="ECO:0000256" key="3">
    <source>
        <dbReference type="ARBA" id="ARBA00022692"/>
    </source>
</evidence>
<organism evidence="8">
    <name type="scientific">Capitella teleta</name>
    <name type="common">Polychaete worm</name>
    <dbReference type="NCBI Taxonomy" id="283909"/>
    <lineage>
        <taxon>Eukaryota</taxon>
        <taxon>Metazoa</taxon>
        <taxon>Spiralia</taxon>
        <taxon>Lophotrochozoa</taxon>
        <taxon>Annelida</taxon>
        <taxon>Polychaeta</taxon>
        <taxon>Sedentaria</taxon>
        <taxon>Scolecida</taxon>
        <taxon>Capitellidae</taxon>
        <taxon>Capitella</taxon>
    </lineage>
</organism>
<keyword evidence="3 6" id="KW-0812">Transmembrane</keyword>
<feature type="transmembrane region" description="Helical" evidence="6">
    <location>
        <begin position="170"/>
        <end position="192"/>
    </location>
</feature>
<evidence type="ECO:0000256" key="2">
    <source>
        <dbReference type="ARBA" id="ARBA00008816"/>
    </source>
</evidence>
<dbReference type="PANTHER" id="PTHR10165">
    <property type="entry name" value="LIPID PHOSPHATE PHOSPHATASE"/>
    <property type="match status" value="1"/>
</dbReference>
<evidence type="ECO:0000256" key="5">
    <source>
        <dbReference type="ARBA" id="ARBA00023136"/>
    </source>
</evidence>
<protein>
    <recommendedName>
        <fullName evidence="7">Phosphatidic acid phosphatase type 2/haloperoxidase domain-containing protein</fullName>
    </recommendedName>
</protein>
<name>R7TIN0_CAPTE</name>
<feature type="transmembrane region" description="Helical" evidence="6">
    <location>
        <begin position="298"/>
        <end position="317"/>
    </location>
</feature>
<accession>R7TIN0</accession>
<dbReference type="GO" id="GO:0006644">
    <property type="term" value="P:phospholipid metabolic process"/>
    <property type="evidence" value="ECO:0007669"/>
    <property type="project" value="InterPro"/>
</dbReference>
<evidence type="ECO:0000256" key="4">
    <source>
        <dbReference type="ARBA" id="ARBA00022989"/>
    </source>
</evidence>
<dbReference type="SMART" id="SM00014">
    <property type="entry name" value="acidPPc"/>
    <property type="match status" value="1"/>
</dbReference>
<dbReference type="OMA" id="NAYIQPF"/>
<keyword evidence="4 6" id="KW-1133">Transmembrane helix</keyword>
<keyword evidence="10" id="KW-1185">Reference proteome</keyword>
<evidence type="ECO:0000313" key="10">
    <source>
        <dbReference type="Proteomes" id="UP000014760"/>
    </source>
</evidence>
<evidence type="ECO:0000313" key="9">
    <source>
        <dbReference type="EnsemblMetazoa" id="CapteP222391"/>
    </source>
</evidence>
<proteinExistence type="inferred from homology"/>
<dbReference type="EMBL" id="KB310692">
    <property type="protein sequence ID" value="ELT90945.1"/>
    <property type="molecule type" value="Genomic_DNA"/>
</dbReference>
<dbReference type="EnsemblMetazoa" id="CapteT222391">
    <property type="protein sequence ID" value="CapteP222391"/>
    <property type="gene ID" value="CapteG222391"/>
</dbReference>
<dbReference type="SUPFAM" id="SSF48317">
    <property type="entry name" value="Acid phosphatase/Vanadium-dependent haloperoxidase"/>
    <property type="match status" value="1"/>
</dbReference>
<dbReference type="CDD" id="cd03384">
    <property type="entry name" value="PAP2_wunen"/>
    <property type="match status" value="1"/>
</dbReference>
<feature type="transmembrane region" description="Helical" evidence="6">
    <location>
        <begin position="234"/>
        <end position="255"/>
    </location>
</feature>
<keyword evidence="5 6" id="KW-0472">Membrane</keyword>
<dbReference type="OrthoDB" id="8907274at2759"/>
<evidence type="ECO:0000256" key="6">
    <source>
        <dbReference type="SAM" id="Phobius"/>
    </source>
</evidence>
<reference evidence="10" key="1">
    <citation type="submission" date="2012-12" db="EMBL/GenBank/DDBJ databases">
        <authorList>
            <person name="Hellsten U."/>
            <person name="Grimwood J."/>
            <person name="Chapman J.A."/>
            <person name="Shapiro H."/>
            <person name="Aerts A."/>
            <person name="Otillar R.P."/>
            <person name="Terry A.Y."/>
            <person name="Boore J.L."/>
            <person name="Simakov O."/>
            <person name="Marletaz F."/>
            <person name="Cho S.-J."/>
            <person name="Edsinger-Gonzales E."/>
            <person name="Havlak P."/>
            <person name="Kuo D.-H."/>
            <person name="Larsson T."/>
            <person name="Lv J."/>
            <person name="Arendt D."/>
            <person name="Savage R."/>
            <person name="Osoegawa K."/>
            <person name="de Jong P."/>
            <person name="Lindberg D.R."/>
            <person name="Seaver E.C."/>
            <person name="Weisblat D.A."/>
            <person name="Putnam N.H."/>
            <person name="Grigoriev I.V."/>
            <person name="Rokhsar D.S."/>
        </authorList>
    </citation>
    <scope>NUCLEOTIDE SEQUENCE</scope>
    <source>
        <strain evidence="10">I ESC-2004</strain>
    </source>
</reference>
<evidence type="ECO:0000313" key="8">
    <source>
        <dbReference type="EMBL" id="ELT90945.1"/>
    </source>
</evidence>
<comment type="similarity">
    <text evidence="2">Belongs to the PA-phosphatase related phosphoesterase family.</text>
</comment>
<dbReference type="Proteomes" id="UP000014760">
    <property type="component" value="Unassembled WGS sequence"/>
</dbReference>
<sequence length="467" mass="53639">MASYANPLHRDRRSDYLDYLDSSFDPYVYESDHKAIFEMDSLSERGGGTSDKVNIFIVFVFILEVLVLVFVSVLEYFLRATDVFPVREIPFSCTDANIMYTGGSASYDEFAYNADVSYNVIVPLCFCLPPFLVFICEIALWAFSDEPQKTIRALCRDCRMSQVFRRMIRYIGTFLFGILITMIFVDVIKLFVGRLRPNFLEICKPDMSKCTDGYTNNVSICSERNTDVIRDARLSFPSLMSAMTAFSSCFMAIYLHHIIRAPSVRILRPFLGLGFVLLAVICGLARYGLNYNYWTDSLVGFVIGAVFAVYICIFVLNEFRERLSSQRLYQRLRSFMSDQRALELRDFYKERGQFIPWSWGPWHWNVQDRVERNGYMTYPPPISTAVADTYSMTIPRPHVSHSSAHVNESTTDVEYSRDDVDIAAYRAAAAAAAKNRGPPQNTFQRDLNRALYQYNKQNVTSAPYGNM</sequence>